<dbReference type="Proteomes" id="UP000008912">
    <property type="component" value="Unassembled WGS sequence"/>
</dbReference>
<comment type="subcellular location">
    <subcellularLocation>
        <location evidence="1">Membrane</location>
        <topology evidence="1">Multi-pass membrane protein</topology>
    </subcellularLocation>
</comment>
<feature type="transmembrane region" description="Helical" evidence="8">
    <location>
        <begin position="85"/>
        <end position="104"/>
    </location>
</feature>
<dbReference type="InParanoid" id="A0A7N5P4W8"/>
<reference evidence="10 11" key="1">
    <citation type="journal article" date="2010" name="Nature">
        <title>The sequence and de novo assembly of the giant panda genome.</title>
        <authorList>
            <person name="Li R."/>
            <person name="Fan W."/>
            <person name="Tian G."/>
            <person name="Zhu H."/>
            <person name="He L."/>
            <person name="Cai J."/>
            <person name="Huang Q."/>
            <person name="Cai Q."/>
            <person name="Li B."/>
            <person name="Bai Y."/>
            <person name="Zhang Z."/>
            <person name="Zhang Y."/>
            <person name="Wang W."/>
            <person name="Li J."/>
            <person name="Wei F."/>
            <person name="Li H."/>
            <person name="Jian M."/>
            <person name="Li J."/>
            <person name="Zhang Z."/>
            <person name="Nielsen R."/>
            <person name="Li D."/>
            <person name="Gu W."/>
            <person name="Yang Z."/>
            <person name="Xuan Z."/>
            <person name="Ryder O.A."/>
            <person name="Leung F.C."/>
            <person name="Zhou Y."/>
            <person name="Cao J."/>
            <person name="Sun X."/>
            <person name="Fu Y."/>
            <person name="Fang X."/>
            <person name="Guo X."/>
            <person name="Wang B."/>
            <person name="Hou R."/>
            <person name="Shen F."/>
            <person name="Mu B."/>
            <person name="Ni P."/>
            <person name="Lin R."/>
            <person name="Qian W."/>
            <person name="Wang G."/>
            <person name="Yu C."/>
            <person name="Nie W."/>
            <person name="Wang J."/>
            <person name="Wu Z."/>
            <person name="Liang H."/>
            <person name="Min J."/>
            <person name="Wu Q."/>
            <person name="Cheng S."/>
            <person name="Ruan J."/>
            <person name="Wang M."/>
            <person name="Shi Z."/>
            <person name="Wen M."/>
            <person name="Liu B."/>
            <person name="Ren X."/>
            <person name="Zheng H."/>
            <person name="Dong D."/>
            <person name="Cook K."/>
            <person name="Shan G."/>
            <person name="Zhang H."/>
            <person name="Kosiol C."/>
            <person name="Xie X."/>
            <person name="Lu Z."/>
            <person name="Zheng H."/>
            <person name="Li Y."/>
            <person name="Steiner C.C."/>
            <person name="Lam T.T."/>
            <person name="Lin S."/>
            <person name="Zhang Q."/>
            <person name="Li G."/>
            <person name="Tian J."/>
            <person name="Gong T."/>
            <person name="Liu H."/>
            <person name="Zhang D."/>
            <person name="Fang L."/>
            <person name="Ye C."/>
            <person name="Zhang J."/>
            <person name="Hu W."/>
            <person name="Xu A."/>
            <person name="Ren Y."/>
            <person name="Zhang G."/>
            <person name="Bruford M.W."/>
            <person name="Li Q."/>
            <person name="Ma L."/>
            <person name="Guo Y."/>
            <person name="An N."/>
            <person name="Hu Y."/>
            <person name="Zheng Y."/>
            <person name="Shi Y."/>
            <person name="Li Z."/>
            <person name="Liu Q."/>
            <person name="Chen Y."/>
            <person name="Zhao J."/>
            <person name="Qu N."/>
            <person name="Zhao S."/>
            <person name="Tian F."/>
            <person name="Wang X."/>
            <person name="Wang H."/>
            <person name="Xu L."/>
            <person name="Liu X."/>
            <person name="Vinar T."/>
            <person name="Wang Y."/>
            <person name="Lam T.W."/>
            <person name="Yiu S.M."/>
            <person name="Liu S."/>
            <person name="Zhang H."/>
            <person name="Li D."/>
            <person name="Huang Y."/>
            <person name="Wang X."/>
            <person name="Yang G."/>
            <person name="Jiang Z."/>
            <person name="Wang J."/>
            <person name="Qin N."/>
            <person name="Li L."/>
            <person name="Li J."/>
            <person name="Bolund L."/>
            <person name="Kristiansen K."/>
            <person name="Wong G.K."/>
            <person name="Olson M."/>
            <person name="Zhang X."/>
            <person name="Li S."/>
            <person name="Yang H."/>
            <person name="Wang J."/>
            <person name="Wang J."/>
        </authorList>
    </citation>
    <scope>NUCLEOTIDE SEQUENCE [LARGE SCALE GENOMIC DNA]</scope>
</reference>
<evidence type="ECO:0000256" key="4">
    <source>
        <dbReference type="ARBA" id="ARBA00023136"/>
    </source>
</evidence>
<evidence type="ECO:0000313" key="10">
    <source>
        <dbReference type="Ensembl" id="ENSAMEP00000030205.1"/>
    </source>
</evidence>
<evidence type="ECO:0000256" key="1">
    <source>
        <dbReference type="ARBA" id="ARBA00004141"/>
    </source>
</evidence>
<evidence type="ECO:0000256" key="7">
    <source>
        <dbReference type="PROSITE-ProRule" id="PRU00581"/>
    </source>
</evidence>
<dbReference type="GO" id="GO:0016020">
    <property type="term" value="C:membrane"/>
    <property type="evidence" value="ECO:0007669"/>
    <property type="project" value="UniProtKB-SubCell"/>
</dbReference>
<dbReference type="InterPro" id="IPR050578">
    <property type="entry name" value="MARVEL-CKLF_proteins"/>
</dbReference>
<feature type="transmembrane region" description="Helical" evidence="8">
    <location>
        <begin position="51"/>
        <end position="73"/>
    </location>
</feature>
<feature type="transmembrane region" description="Helical" evidence="8">
    <location>
        <begin position="26"/>
        <end position="45"/>
    </location>
</feature>
<proteinExistence type="predicted"/>
<evidence type="ECO:0000259" key="9">
    <source>
        <dbReference type="PROSITE" id="PS51225"/>
    </source>
</evidence>
<dbReference type="PROSITE" id="PS51225">
    <property type="entry name" value="MARVEL"/>
    <property type="match status" value="1"/>
</dbReference>
<evidence type="ECO:0000256" key="5">
    <source>
        <dbReference type="ARBA" id="ARBA00037152"/>
    </source>
</evidence>
<accession>A0A7N5P4W8</accession>
<keyword evidence="4 7" id="KW-0472">Membrane</keyword>
<gene>
    <name evidence="10" type="primary">PLP2</name>
</gene>
<dbReference type="PANTHER" id="PTHR22776">
    <property type="entry name" value="MARVEL-CONTAINING POTENTIAL LIPID RAFT-ASSOCIATED PROTEIN"/>
    <property type="match status" value="1"/>
</dbReference>
<keyword evidence="3 8" id="KW-1133">Transmembrane helix</keyword>
<dbReference type="InterPro" id="IPR008253">
    <property type="entry name" value="Marvel"/>
</dbReference>
<evidence type="ECO:0000256" key="3">
    <source>
        <dbReference type="ARBA" id="ARBA00022989"/>
    </source>
</evidence>
<name>A0A7N5P4W8_AILME</name>
<evidence type="ECO:0000256" key="2">
    <source>
        <dbReference type="ARBA" id="ARBA00022692"/>
    </source>
</evidence>
<evidence type="ECO:0000256" key="6">
    <source>
        <dbReference type="ARBA" id="ARBA00039459"/>
    </source>
</evidence>
<sequence length="252" mass="27262">MADSERLSAPGCWAACTNFSRTRKGILLFAEIILCLVILICFSASTPGYSSLSVVEMILAAIFFVIYMCDLHTKIQIINWPWSDFFRTLIASILYLITSIVVLVEGGNHSKIIAGVRATEAAPGQRQRGLGVTGLVLPLLLAESTRPVGGHACSQSLQERLAQALVLFPRSSFAVKGHALFNTGTFVDSTKRRPLCQHVRLPSARTLSHMYSVHGATDVGPPCGYRVLRGSRRIEGGVDSSLVTCPWGSLAS</sequence>
<dbReference type="Pfam" id="PF01284">
    <property type="entry name" value="MARVEL"/>
    <property type="match status" value="1"/>
</dbReference>
<reference evidence="10" key="3">
    <citation type="submission" date="2025-09" db="UniProtKB">
        <authorList>
            <consortium name="Ensembl"/>
        </authorList>
    </citation>
    <scope>IDENTIFICATION</scope>
</reference>
<feature type="domain" description="MARVEL" evidence="9">
    <location>
        <begin position="19"/>
        <end position="137"/>
    </location>
</feature>
<keyword evidence="11" id="KW-1185">Reference proteome</keyword>
<protein>
    <recommendedName>
        <fullName evidence="6">Proteolipid protein 2</fullName>
    </recommendedName>
</protein>
<comment type="function">
    <text evidence="5">May play a role in cell differentiation in the intestinal epithelium.</text>
</comment>
<evidence type="ECO:0000256" key="8">
    <source>
        <dbReference type="SAM" id="Phobius"/>
    </source>
</evidence>
<evidence type="ECO:0000313" key="11">
    <source>
        <dbReference type="Proteomes" id="UP000008912"/>
    </source>
</evidence>
<dbReference type="GeneTree" id="ENSGT00940000158528"/>
<dbReference type="AlphaFoldDB" id="A0A7N5P4W8"/>
<reference evidence="10" key="2">
    <citation type="submission" date="2025-08" db="UniProtKB">
        <authorList>
            <consortium name="Ensembl"/>
        </authorList>
    </citation>
    <scope>IDENTIFICATION</scope>
</reference>
<organism evidence="10 11">
    <name type="scientific">Ailuropoda melanoleuca</name>
    <name type="common">Giant panda</name>
    <dbReference type="NCBI Taxonomy" id="9646"/>
    <lineage>
        <taxon>Eukaryota</taxon>
        <taxon>Metazoa</taxon>
        <taxon>Chordata</taxon>
        <taxon>Craniata</taxon>
        <taxon>Vertebrata</taxon>
        <taxon>Euteleostomi</taxon>
        <taxon>Mammalia</taxon>
        <taxon>Eutheria</taxon>
        <taxon>Laurasiatheria</taxon>
        <taxon>Carnivora</taxon>
        <taxon>Caniformia</taxon>
        <taxon>Ursidae</taxon>
        <taxon>Ailuropoda</taxon>
    </lineage>
</organism>
<dbReference type="Ensembl" id="ENSAMET00000039963.1">
    <property type="protein sequence ID" value="ENSAMEP00000030205.1"/>
    <property type="gene ID" value="ENSAMEG00000012288.2"/>
</dbReference>
<dbReference type="PANTHER" id="PTHR22776:SF4">
    <property type="entry name" value="PROTEOLIPID PROTEIN 2"/>
    <property type="match status" value="1"/>
</dbReference>
<keyword evidence="2 7" id="KW-0812">Transmembrane</keyword>